<evidence type="ECO:0000313" key="1">
    <source>
        <dbReference type="EMBL" id="GAG13368.1"/>
    </source>
</evidence>
<reference evidence="1" key="1">
    <citation type="journal article" date="2014" name="Front. Microbiol.">
        <title>High frequency of phylogenetically diverse reductive dehalogenase-homologous genes in deep subseafloor sedimentary metagenomes.</title>
        <authorList>
            <person name="Kawai M."/>
            <person name="Futagami T."/>
            <person name="Toyoda A."/>
            <person name="Takaki Y."/>
            <person name="Nishi S."/>
            <person name="Hori S."/>
            <person name="Arai W."/>
            <person name="Tsubouchi T."/>
            <person name="Morono Y."/>
            <person name="Uchiyama I."/>
            <person name="Ito T."/>
            <person name="Fujiyama A."/>
            <person name="Inagaki F."/>
            <person name="Takami H."/>
        </authorList>
    </citation>
    <scope>NUCLEOTIDE SEQUENCE</scope>
    <source>
        <strain evidence="1">Expedition CK06-06</strain>
    </source>
</reference>
<feature type="non-terminal residue" evidence="1">
    <location>
        <position position="269"/>
    </location>
</feature>
<accession>X0VLJ8</accession>
<proteinExistence type="predicted"/>
<gene>
    <name evidence="1" type="ORF">S01H1_37671</name>
</gene>
<feature type="non-terminal residue" evidence="1">
    <location>
        <position position="1"/>
    </location>
</feature>
<organism evidence="1">
    <name type="scientific">marine sediment metagenome</name>
    <dbReference type="NCBI Taxonomy" id="412755"/>
    <lineage>
        <taxon>unclassified sequences</taxon>
        <taxon>metagenomes</taxon>
        <taxon>ecological metagenomes</taxon>
    </lineage>
</organism>
<dbReference type="EMBL" id="BARS01023666">
    <property type="protein sequence ID" value="GAG13368.1"/>
    <property type="molecule type" value="Genomic_DNA"/>
</dbReference>
<sequence length="269" mass="29376">GTLPQYCSCTGVGYSVFKDTSSPVLLTAGTSQQYTGLIIDGDSTAAYGIQATGNSTEFTRVKIQNTTSYDYYNSLGSLGNIIKYSIFGITLLQATTSEIDTCFYNSPTRSIIGHGDATKRTVLLEHNKLIVDLTAQSATTRQLFELRGNIALTIIDNNVTTSVIRGWFGRLASGTNNDNQLVFSYNNCTDILNDNDLYYLRVAEGTYQRFTTIQIDNNAFTMNDDLLYSAVRIEGNDVATIYNNNITTNGTTSGGGVNVLYVNTSVNVY</sequence>
<dbReference type="AlphaFoldDB" id="X0VLJ8"/>
<comment type="caution">
    <text evidence="1">The sequence shown here is derived from an EMBL/GenBank/DDBJ whole genome shotgun (WGS) entry which is preliminary data.</text>
</comment>
<name>X0VLJ8_9ZZZZ</name>
<protein>
    <submittedName>
        <fullName evidence="1">Uncharacterized protein</fullName>
    </submittedName>
</protein>